<dbReference type="SMART" id="SM00389">
    <property type="entry name" value="HOX"/>
    <property type="match status" value="1"/>
</dbReference>
<dbReference type="Pfam" id="PF05920">
    <property type="entry name" value="Homeobox_KN"/>
    <property type="match status" value="1"/>
</dbReference>
<keyword evidence="2 4" id="KW-0371">Homeobox</keyword>
<dbReference type="OrthoDB" id="10056939at2759"/>
<dbReference type="GO" id="GO:0006355">
    <property type="term" value="P:regulation of DNA-templated transcription"/>
    <property type="evidence" value="ECO:0007669"/>
    <property type="project" value="InterPro"/>
</dbReference>
<dbReference type="Gene3D" id="1.10.10.60">
    <property type="entry name" value="Homeodomain-like"/>
    <property type="match status" value="1"/>
</dbReference>
<keyword evidence="7" id="KW-1185">Reference proteome</keyword>
<protein>
    <recommendedName>
        <fullName evidence="5">Homeobox domain-containing protein</fullName>
    </recommendedName>
</protein>
<dbReference type="EMBL" id="MLAK01000673">
    <property type="protein sequence ID" value="OHT08227.1"/>
    <property type="molecule type" value="Genomic_DNA"/>
</dbReference>
<feature type="DNA-binding region" description="Homeobox" evidence="4">
    <location>
        <begin position="215"/>
        <end position="277"/>
    </location>
</feature>
<dbReference type="PROSITE" id="PS50071">
    <property type="entry name" value="HOMEOBOX_2"/>
    <property type="match status" value="1"/>
</dbReference>
<dbReference type="InterPro" id="IPR001356">
    <property type="entry name" value="HD"/>
</dbReference>
<evidence type="ECO:0000259" key="5">
    <source>
        <dbReference type="PROSITE" id="PS50071"/>
    </source>
</evidence>
<comment type="subcellular location">
    <subcellularLocation>
        <location evidence="4">Nucleus</location>
    </subcellularLocation>
</comment>
<evidence type="ECO:0000256" key="3">
    <source>
        <dbReference type="ARBA" id="ARBA00023242"/>
    </source>
</evidence>
<sequence>MDDIGITSTRKSDNNDSSFSKPYFPLIIPGDLNFALNDTTSEPSYVNLSPTLLSTRRTKGEYNQIADEASSSPCLSELLQLNSDLIRSNVGITCPSERSILDSLPSNPQTYLQTDITPFPEINFPALVSSNNPGHSQGYIQGYIPEDVLGYVPECASRDAPLTFPLDIDIKNPFNIDSLQLDLQNITFLESSMMNFPGIKDMLMKEVIKQAKNSNKKTRTNFTKETRKILYEWLEKNASNPYATVEDYKHLMSMTGLTKKQISTFLVNNRSRVLGRTPKNGKARISKKRLQQLQVEHEEFPIMETKDKNGNEELNESLLPILID</sequence>
<feature type="domain" description="Homeobox" evidence="5">
    <location>
        <begin position="213"/>
        <end position="276"/>
    </location>
</feature>
<evidence type="ECO:0000256" key="2">
    <source>
        <dbReference type="ARBA" id="ARBA00023155"/>
    </source>
</evidence>
<proteinExistence type="predicted"/>
<dbReference type="GeneID" id="94837776"/>
<dbReference type="VEuPathDB" id="TrichDB:TRFO_23300"/>
<evidence type="ECO:0000313" key="7">
    <source>
        <dbReference type="Proteomes" id="UP000179807"/>
    </source>
</evidence>
<dbReference type="GO" id="GO:0003677">
    <property type="term" value="F:DNA binding"/>
    <property type="evidence" value="ECO:0007669"/>
    <property type="project" value="UniProtKB-UniRule"/>
</dbReference>
<dbReference type="Proteomes" id="UP000179807">
    <property type="component" value="Unassembled WGS sequence"/>
</dbReference>
<keyword evidence="3 4" id="KW-0539">Nucleus</keyword>
<reference evidence="6" key="1">
    <citation type="submission" date="2016-10" db="EMBL/GenBank/DDBJ databases">
        <authorList>
            <person name="Benchimol M."/>
            <person name="Almeida L.G."/>
            <person name="Vasconcelos A.T."/>
            <person name="Perreira-Neves A."/>
            <person name="Rosa I.A."/>
            <person name="Tasca T."/>
            <person name="Bogo M.R."/>
            <person name="de Souza W."/>
        </authorList>
    </citation>
    <scope>NUCLEOTIDE SEQUENCE [LARGE SCALE GENOMIC DNA]</scope>
    <source>
        <strain evidence="6">K</strain>
    </source>
</reference>
<dbReference type="GO" id="GO:0005634">
    <property type="term" value="C:nucleus"/>
    <property type="evidence" value="ECO:0007669"/>
    <property type="project" value="UniProtKB-SubCell"/>
</dbReference>
<dbReference type="RefSeq" id="XP_068361363.1">
    <property type="nucleotide sequence ID" value="XM_068503072.1"/>
</dbReference>
<accession>A0A1J4KAI6</accession>
<dbReference type="InterPro" id="IPR009057">
    <property type="entry name" value="Homeodomain-like_sf"/>
</dbReference>
<evidence type="ECO:0000256" key="4">
    <source>
        <dbReference type="PROSITE-ProRule" id="PRU00108"/>
    </source>
</evidence>
<evidence type="ECO:0000256" key="1">
    <source>
        <dbReference type="ARBA" id="ARBA00023125"/>
    </source>
</evidence>
<comment type="caution">
    <text evidence="6">The sequence shown here is derived from an EMBL/GenBank/DDBJ whole genome shotgun (WGS) entry which is preliminary data.</text>
</comment>
<dbReference type="CDD" id="cd00086">
    <property type="entry name" value="homeodomain"/>
    <property type="match status" value="1"/>
</dbReference>
<dbReference type="AlphaFoldDB" id="A0A1J4KAI6"/>
<name>A0A1J4KAI6_9EUKA</name>
<dbReference type="InterPro" id="IPR008422">
    <property type="entry name" value="KN_HD"/>
</dbReference>
<dbReference type="PANTHER" id="PTHR11850">
    <property type="entry name" value="HOMEOBOX PROTEIN TRANSCRIPTION FACTORS"/>
    <property type="match status" value="1"/>
</dbReference>
<organism evidence="6 7">
    <name type="scientific">Tritrichomonas foetus</name>
    <dbReference type="NCBI Taxonomy" id="1144522"/>
    <lineage>
        <taxon>Eukaryota</taxon>
        <taxon>Metamonada</taxon>
        <taxon>Parabasalia</taxon>
        <taxon>Tritrichomonadida</taxon>
        <taxon>Tritrichomonadidae</taxon>
        <taxon>Tritrichomonas</taxon>
    </lineage>
</organism>
<dbReference type="InterPro" id="IPR050224">
    <property type="entry name" value="TALE_homeobox"/>
</dbReference>
<evidence type="ECO:0000313" key="6">
    <source>
        <dbReference type="EMBL" id="OHT08227.1"/>
    </source>
</evidence>
<gene>
    <name evidence="6" type="ORF">TRFO_23300</name>
</gene>
<keyword evidence="1 4" id="KW-0238">DNA-binding</keyword>
<dbReference type="SUPFAM" id="SSF46689">
    <property type="entry name" value="Homeodomain-like"/>
    <property type="match status" value="1"/>
</dbReference>